<evidence type="ECO:0000313" key="1">
    <source>
        <dbReference type="EMBL" id="KAL2608810.1"/>
    </source>
</evidence>
<dbReference type="AlphaFoldDB" id="A0ABD1XIM9"/>
<reference evidence="1 2" key="1">
    <citation type="submission" date="2024-09" db="EMBL/GenBank/DDBJ databases">
        <title>Chromosome-scale assembly of Riccia fluitans.</title>
        <authorList>
            <person name="Paukszto L."/>
            <person name="Sawicki J."/>
            <person name="Karawczyk K."/>
            <person name="Piernik-Szablinska J."/>
            <person name="Szczecinska M."/>
            <person name="Mazdziarz M."/>
        </authorList>
    </citation>
    <scope>NUCLEOTIDE SEQUENCE [LARGE SCALE GENOMIC DNA]</scope>
    <source>
        <strain evidence="1">Rf_01</strain>
        <tissue evidence="1">Aerial parts of the thallus</tissue>
    </source>
</reference>
<keyword evidence="2" id="KW-1185">Reference proteome</keyword>
<evidence type="ECO:0000313" key="2">
    <source>
        <dbReference type="Proteomes" id="UP001605036"/>
    </source>
</evidence>
<comment type="caution">
    <text evidence="1">The sequence shown here is derived from an EMBL/GenBank/DDBJ whole genome shotgun (WGS) entry which is preliminary data.</text>
</comment>
<organism evidence="1 2">
    <name type="scientific">Riccia fluitans</name>
    <dbReference type="NCBI Taxonomy" id="41844"/>
    <lineage>
        <taxon>Eukaryota</taxon>
        <taxon>Viridiplantae</taxon>
        <taxon>Streptophyta</taxon>
        <taxon>Embryophyta</taxon>
        <taxon>Marchantiophyta</taxon>
        <taxon>Marchantiopsida</taxon>
        <taxon>Marchantiidae</taxon>
        <taxon>Marchantiales</taxon>
        <taxon>Ricciaceae</taxon>
        <taxon>Riccia</taxon>
    </lineage>
</organism>
<gene>
    <name evidence="1" type="ORF">R1flu_027383</name>
</gene>
<sequence length="90" mass="10018">MEMEARALTTASQLDFCQSKFHGPGWSSYKRRLLSLDYIILSRRAVEGELSLGLDLNFALQRTPWRTRKVLEATAQFLISSGLGGGTPSL</sequence>
<dbReference type="Proteomes" id="UP001605036">
    <property type="component" value="Unassembled WGS sequence"/>
</dbReference>
<name>A0ABD1XIM9_9MARC</name>
<dbReference type="EMBL" id="JBHFFA010000008">
    <property type="protein sequence ID" value="KAL2608810.1"/>
    <property type="molecule type" value="Genomic_DNA"/>
</dbReference>
<protein>
    <submittedName>
        <fullName evidence="1">Uncharacterized protein</fullName>
    </submittedName>
</protein>
<accession>A0ABD1XIM9</accession>
<proteinExistence type="predicted"/>